<dbReference type="EMBL" id="CABVHJ010000003">
    <property type="protein sequence ID" value="VVM63141.1"/>
    <property type="molecule type" value="Genomic_DNA"/>
</dbReference>
<sequence length="53" mass="6261">MTTKAKKRRQIKFPTNNRRIEDHQIKGYETDLNQNEHLTKTLRSGHAIIAQMV</sequence>
<dbReference type="Proteomes" id="UP000327167">
    <property type="component" value="Unassembled WGS sequence"/>
</dbReference>
<name>A0A5E6R5L5_PSEFL</name>
<accession>A0A5E6R5L5</accession>
<organism evidence="1 2">
    <name type="scientific">Pseudomonas fluorescens</name>
    <dbReference type="NCBI Taxonomy" id="294"/>
    <lineage>
        <taxon>Bacteria</taxon>
        <taxon>Pseudomonadati</taxon>
        <taxon>Pseudomonadota</taxon>
        <taxon>Gammaproteobacteria</taxon>
        <taxon>Pseudomonadales</taxon>
        <taxon>Pseudomonadaceae</taxon>
        <taxon>Pseudomonas</taxon>
    </lineage>
</organism>
<protein>
    <submittedName>
        <fullName evidence="1">Uncharacterized protein</fullName>
    </submittedName>
</protein>
<evidence type="ECO:0000313" key="1">
    <source>
        <dbReference type="EMBL" id="VVM63141.1"/>
    </source>
</evidence>
<evidence type="ECO:0000313" key="2">
    <source>
        <dbReference type="Proteomes" id="UP000327167"/>
    </source>
</evidence>
<gene>
    <name evidence="1" type="ORF">PS655_01404</name>
</gene>
<dbReference type="AlphaFoldDB" id="A0A5E6R5L5"/>
<proteinExistence type="predicted"/>
<reference evidence="1 2" key="1">
    <citation type="submission" date="2019-09" db="EMBL/GenBank/DDBJ databases">
        <authorList>
            <person name="Chandra G."/>
            <person name="Truman W A."/>
        </authorList>
    </citation>
    <scope>NUCLEOTIDE SEQUENCE [LARGE SCALE GENOMIC DNA]</scope>
    <source>
        <strain evidence="1">PS655</strain>
    </source>
</reference>